<feature type="compositionally biased region" description="Basic residues" evidence="1">
    <location>
        <begin position="562"/>
        <end position="573"/>
    </location>
</feature>
<dbReference type="EMBL" id="CDMZ01003135">
    <property type="protein sequence ID" value="CEM45219.1"/>
    <property type="molecule type" value="Genomic_DNA"/>
</dbReference>
<evidence type="ECO:0000256" key="2">
    <source>
        <dbReference type="SAM" id="SignalP"/>
    </source>
</evidence>
<gene>
    <name evidence="3" type="ORF">Cvel_7440</name>
</gene>
<sequence length="791" mass="88145">MLPLRISWRLSRALLLTSLLLSSALRDQGERPESLYAHKQKQTEVPHKWTDASEEGSSAKAHVDLLFLLRFCWTDQKVWGDSRVGSGRGRGKESEVEEEKHTQVDKNWPAQTSAYLAGFDVRRKERKYPYERNEMRYRAIGQGRAMVACLFKVTQLVNGGELSSKMSLHKIKTFMEEWRDADKCECGEMDSGGEEGSENEGSQNEGNGPGPRSSSRSGQSSDERISQEDPNHHSDSDSDKGPKDKFLEVKEETNHAVEEDNQTLEPHEEIPAHPLVYLSDARDDLEAHLRSLRSFVPDKDSAMRRDSPLLSRLTSHPSVSSRLFKRSQNGATEAALSGLQLKHEDRRLRIRERLKKRRKRRYHPKVGISYLMKEGSGPDQVDDDGSKKKNGTGENETPEDDGTVTQGPSSDQSREDPGDDKGDGGGKPKKDKEEDQNVCKLEVKEEDKFELENGEGPYWDCKNLGTWKRFHPLFWLPDKPDGCTEEKDDSGGGGKQGGEERSDREDNHSDPEEIDHQDSSSRSSDEQTDNPSKKDPKVQQFLQVHTVLTKPGKQQESLRQKVEHHRRRLRRQRGVVERRPPEDNRKTQMSLEENDDSTPKDKSKQGNPKDPKDDQEDVHKDTAVQAGLTGADVATGGIVTTVDTVTGGGVTKGTRAAVDTASDSASSLSASSGALDESGERKKQILDMMLITSDGLANIPEHDVVFLDECDKAITKFVGASARQGALQKAFVNADAAYVAGLKLQVLRAFFPVTVGFQADNSCALARVQTSERQRETDGDGFSVEMPQTKV</sequence>
<evidence type="ECO:0008006" key="4">
    <source>
        <dbReference type="Google" id="ProtNLM"/>
    </source>
</evidence>
<feature type="non-terminal residue" evidence="3">
    <location>
        <position position="791"/>
    </location>
</feature>
<feature type="region of interest" description="Disordered" evidence="1">
    <location>
        <begin position="771"/>
        <end position="791"/>
    </location>
</feature>
<accession>A0A0G4HM03</accession>
<feature type="compositionally biased region" description="Acidic residues" evidence="1">
    <location>
        <begin position="187"/>
        <end position="198"/>
    </location>
</feature>
<protein>
    <recommendedName>
        <fullName evidence="4">ATPase AAA-type core domain-containing protein</fullName>
    </recommendedName>
</protein>
<proteinExistence type="predicted"/>
<keyword evidence="2" id="KW-0732">Signal</keyword>
<feature type="signal peptide" evidence="2">
    <location>
        <begin position="1"/>
        <end position="24"/>
    </location>
</feature>
<organism evidence="3">
    <name type="scientific">Chromera velia CCMP2878</name>
    <dbReference type="NCBI Taxonomy" id="1169474"/>
    <lineage>
        <taxon>Eukaryota</taxon>
        <taxon>Sar</taxon>
        <taxon>Alveolata</taxon>
        <taxon>Colpodellida</taxon>
        <taxon>Chromeraceae</taxon>
        <taxon>Chromera</taxon>
    </lineage>
</organism>
<dbReference type="AlphaFoldDB" id="A0A0G4HM03"/>
<feature type="compositionally biased region" description="Basic residues" evidence="1">
    <location>
        <begin position="348"/>
        <end position="364"/>
    </location>
</feature>
<feature type="compositionally biased region" description="Basic and acidic residues" evidence="1">
    <location>
        <begin position="597"/>
        <end position="619"/>
    </location>
</feature>
<feature type="chain" id="PRO_5005191744" description="ATPase AAA-type core domain-containing protein" evidence="2">
    <location>
        <begin position="25"/>
        <end position="791"/>
    </location>
</feature>
<feature type="compositionally biased region" description="Basic and acidic residues" evidence="1">
    <location>
        <begin position="90"/>
        <end position="104"/>
    </location>
</feature>
<feature type="compositionally biased region" description="Polar residues" evidence="1">
    <location>
        <begin position="312"/>
        <end position="331"/>
    </location>
</feature>
<evidence type="ECO:0000313" key="3">
    <source>
        <dbReference type="EMBL" id="CEM45219.1"/>
    </source>
</evidence>
<feature type="compositionally biased region" description="Low complexity" evidence="1">
    <location>
        <begin position="199"/>
        <end position="220"/>
    </location>
</feature>
<feature type="region of interest" description="Disordered" evidence="1">
    <location>
        <begin position="185"/>
        <end position="244"/>
    </location>
</feature>
<feature type="compositionally biased region" description="Basic and acidic residues" evidence="1">
    <location>
        <begin position="574"/>
        <end position="586"/>
    </location>
</feature>
<feature type="region of interest" description="Disordered" evidence="1">
    <location>
        <begin position="82"/>
        <end position="104"/>
    </location>
</feature>
<evidence type="ECO:0000256" key="1">
    <source>
        <dbReference type="SAM" id="MobiDB-lite"/>
    </source>
</evidence>
<feature type="compositionally biased region" description="Basic and acidic residues" evidence="1">
    <location>
        <begin position="221"/>
        <end position="244"/>
    </location>
</feature>
<feature type="region of interest" description="Disordered" evidence="1">
    <location>
        <begin position="301"/>
        <end position="619"/>
    </location>
</feature>
<feature type="compositionally biased region" description="Basic and acidic residues" evidence="1">
    <location>
        <begin position="497"/>
        <end position="537"/>
    </location>
</feature>
<feature type="compositionally biased region" description="Basic and acidic residues" evidence="1">
    <location>
        <begin position="412"/>
        <end position="451"/>
    </location>
</feature>
<reference evidence="3" key="1">
    <citation type="submission" date="2014-11" db="EMBL/GenBank/DDBJ databases">
        <authorList>
            <person name="Otto D Thomas"/>
            <person name="Naeem Raeece"/>
        </authorList>
    </citation>
    <scope>NUCLEOTIDE SEQUENCE</scope>
</reference>
<name>A0A0G4HM03_9ALVE</name>